<evidence type="ECO:0000313" key="2">
    <source>
        <dbReference type="Proteomes" id="UP001287286"/>
    </source>
</evidence>
<dbReference type="Proteomes" id="UP001287286">
    <property type="component" value="Unassembled WGS sequence"/>
</dbReference>
<gene>
    <name evidence="1" type="ORF">Purlil1_12490</name>
</gene>
<keyword evidence="2" id="KW-1185">Reference proteome</keyword>
<organism evidence="1 2">
    <name type="scientific">Purpureocillium lilacinum</name>
    <name type="common">Paecilomyces lilacinus</name>
    <dbReference type="NCBI Taxonomy" id="33203"/>
    <lineage>
        <taxon>Eukaryota</taxon>
        <taxon>Fungi</taxon>
        <taxon>Dikarya</taxon>
        <taxon>Ascomycota</taxon>
        <taxon>Pezizomycotina</taxon>
        <taxon>Sordariomycetes</taxon>
        <taxon>Hypocreomycetidae</taxon>
        <taxon>Hypocreales</taxon>
        <taxon>Ophiocordycipitaceae</taxon>
        <taxon>Purpureocillium</taxon>
    </lineage>
</organism>
<dbReference type="PANTHER" id="PTHR38846:SF1">
    <property type="entry name" value="C3H1-TYPE DOMAIN-CONTAINING PROTEIN"/>
    <property type="match status" value="1"/>
</dbReference>
<evidence type="ECO:0008006" key="3">
    <source>
        <dbReference type="Google" id="ProtNLM"/>
    </source>
</evidence>
<evidence type="ECO:0000313" key="1">
    <source>
        <dbReference type="EMBL" id="KAK4077187.1"/>
    </source>
</evidence>
<accession>A0ABR0BGR1</accession>
<sequence length="306" mass="35430">MKRFEATCDWTSKVTMSLAIPRRPCSGCASATSRESVAFCSFWTVRGISCAYKERESHRPGRRHHNRTLFKKEEVVSVAAKQQHLRDSPKHHNICPLCRNEFRSKEELEVHLRGLQGPCPGRIATPLDHFFRSFSSFPYDRALHPATSYDRLRRHRGWRKLSEEDRRAWSRFQEALRQEVEVWFGQEDDLDAWHTLFRALGSKKPPANVEDCVKVRIQCPRHGRHLTPWVQAARSIHVNITDLIAWGRQADGEGSVKRFSSAAELRYYSMGSGKVFPLADVENNGNTNIVLRHLLRRFKQPEKSSL</sequence>
<dbReference type="PANTHER" id="PTHR38846">
    <property type="entry name" value="C3H1-TYPE DOMAIN-CONTAINING PROTEIN"/>
    <property type="match status" value="1"/>
</dbReference>
<proteinExistence type="predicted"/>
<dbReference type="EMBL" id="JAWRVI010000107">
    <property type="protein sequence ID" value="KAK4077187.1"/>
    <property type="molecule type" value="Genomic_DNA"/>
</dbReference>
<comment type="caution">
    <text evidence="1">The sequence shown here is derived from an EMBL/GenBank/DDBJ whole genome shotgun (WGS) entry which is preliminary data.</text>
</comment>
<protein>
    <recommendedName>
        <fullName evidence="3">C2H2-type domain-containing protein</fullName>
    </recommendedName>
</protein>
<reference evidence="1 2" key="1">
    <citation type="journal article" date="2024" name="Microbiol. Resour. Announc.">
        <title>Genome annotations for the ascomycete fungi Trichoderma harzianum, Trichoderma aggressivum, and Purpureocillium lilacinum.</title>
        <authorList>
            <person name="Beijen E.P.W."/>
            <person name="Ohm R.A."/>
        </authorList>
    </citation>
    <scope>NUCLEOTIDE SEQUENCE [LARGE SCALE GENOMIC DNA]</scope>
    <source>
        <strain evidence="1 2">CBS 150709</strain>
    </source>
</reference>
<name>A0ABR0BGR1_PURLI</name>